<protein>
    <submittedName>
        <fullName evidence="5">MarR family transcriptional regulator</fullName>
    </submittedName>
</protein>
<dbReference type="RefSeq" id="WP_119366995.1">
    <property type="nucleotide sequence ID" value="NZ_QXDJ01000003.1"/>
</dbReference>
<comment type="caution">
    <text evidence="5">The sequence shown here is derived from an EMBL/GenBank/DDBJ whole genome shotgun (WGS) entry which is preliminary data.</text>
</comment>
<evidence type="ECO:0000313" key="5">
    <source>
        <dbReference type="EMBL" id="RII34209.1"/>
    </source>
</evidence>
<gene>
    <name evidence="5" type="ORF">D2A34_13695</name>
</gene>
<name>A0A399IPI7_9CLOT</name>
<keyword evidence="2" id="KW-0238">DNA-binding</keyword>
<reference evidence="5 6" key="1">
    <citation type="submission" date="2018-08" db="EMBL/GenBank/DDBJ databases">
        <title>Genome of Clostridium chromiireducens C1, DSM12136.</title>
        <authorList>
            <person name="Xing M."/>
            <person name="Wei Y."/>
            <person name="Ang E.L."/>
            <person name="Zhao H."/>
            <person name="Zhang Y."/>
        </authorList>
    </citation>
    <scope>NUCLEOTIDE SEQUENCE [LARGE SCALE GENOMIC DNA]</scope>
    <source>
        <strain evidence="5 6">C1</strain>
    </source>
</reference>
<keyword evidence="1" id="KW-0805">Transcription regulation</keyword>
<dbReference type="PROSITE" id="PS50995">
    <property type="entry name" value="HTH_MARR_2"/>
    <property type="match status" value="1"/>
</dbReference>
<dbReference type="SUPFAM" id="SSF46785">
    <property type="entry name" value="Winged helix' DNA-binding domain"/>
    <property type="match status" value="1"/>
</dbReference>
<dbReference type="EMBL" id="QXDJ01000003">
    <property type="protein sequence ID" value="RII34209.1"/>
    <property type="molecule type" value="Genomic_DNA"/>
</dbReference>
<evidence type="ECO:0000256" key="1">
    <source>
        <dbReference type="ARBA" id="ARBA00023015"/>
    </source>
</evidence>
<dbReference type="SMART" id="SM00347">
    <property type="entry name" value="HTH_MARR"/>
    <property type="match status" value="1"/>
</dbReference>
<dbReference type="PANTHER" id="PTHR42756:SF2">
    <property type="entry name" value="MARR FAMILY REGULATORY PROTEIN"/>
    <property type="match status" value="1"/>
</dbReference>
<evidence type="ECO:0000256" key="2">
    <source>
        <dbReference type="ARBA" id="ARBA00023125"/>
    </source>
</evidence>
<evidence type="ECO:0000313" key="6">
    <source>
        <dbReference type="Proteomes" id="UP000265930"/>
    </source>
</evidence>
<feature type="domain" description="HTH marR-type" evidence="4">
    <location>
        <begin position="5"/>
        <end position="141"/>
    </location>
</feature>
<dbReference type="Gene3D" id="1.10.10.10">
    <property type="entry name" value="Winged helix-like DNA-binding domain superfamily/Winged helix DNA-binding domain"/>
    <property type="match status" value="1"/>
</dbReference>
<dbReference type="Proteomes" id="UP000265930">
    <property type="component" value="Unassembled WGS sequence"/>
</dbReference>
<dbReference type="PANTHER" id="PTHR42756">
    <property type="entry name" value="TRANSCRIPTIONAL REGULATOR, MARR"/>
    <property type="match status" value="1"/>
</dbReference>
<dbReference type="Pfam" id="PF01047">
    <property type="entry name" value="MarR"/>
    <property type="match status" value="1"/>
</dbReference>
<dbReference type="AlphaFoldDB" id="A0A399IPI7"/>
<organism evidence="5 6">
    <name type="scientific">Clostridium chromiireducens</name>
    <dbReference type="NCBI Taxonomy" id="225345"/>
    <lineage>
        <taxon>Bacteria</taxon>
        <taxon>Bacillati</taxon>
        <taxon>Bacillota</taxon>
        <taxon>Clostridia</taxon>
        <taxon>Eubacteriales</taxon>
        <taxon>Clostridiaceae</taxon>
        <taxon>Clostridium</taxon>
    </lineage>
</organism>
<keyword evidence="3" id="KW-0804">Transcription</keyword>
<proteinExistence type="predicted"/>
<dbReference type="GO" id="GO:0003677">
    <property type="term" value="F:DNA binding"/>
    <property type="evidence" value="ECO:0007669"/>
    <property type="project" value="UniProtKB-KW"/>
</dbReference>
<dbReference type="InterPro" id="IPR000835">
    <property type="entry name" value="HTH_MarR-typ"/>
</dbReference>
<evidence type="ECO:0000259" key="4">
    <source>
        <dbReference type="PROSITE" id="PS50995"/>
    </source>
</evidence>
<dbReference type="GO" id="GO:0003700">
    <property type="term" value="F:DNA-binding transcription factor activity"/>
    <property type="evidence" value="ECO:0007669"/>
    <property type="project" value="InterPro"/>
</dbReference>
<evidence type="ECO:0000256" key="3">
    <source>
        <dbReference type="ARBA" id="ARBA00023163"/>
    </source>
</evidence>
<accession>A0A399IPI7</accession>
<sequence length="147" mass="17011">MNVENMNFMMLISKIFRYKQIYLDKVLKKYEISSGSRPYLFNLEKNEGISQIGLSKELDNDRAMTARTIAKLIKLGYVYSEQDEKGGRSNKLYLTAKAKEVLPEMNADVEKMMRQITEGLSEGEILITMQSLRKILLNIRKLDGFDD</sequence>
<dbReference type="InterPro" id="IPR036388">
    <property type="entry name" value="WH-like_DNA-bd_sf"/>
</dbReference>
<dbReference type="InterPro" id="IPR036390">
    <property type="entry name" value="WH_DNA-bd_sf"/>
</dbReference>